<evidence type="ECO:0000313" key="5">
    <source>
        <dbReference type="Proteomes" id="UP000253495"/>
    </source>
</evidence>
<dbReference type="Proteomes" id="UP000253495">
    <property type="component" value="Unassembled WGS sequence"/>
</dbReference>
<name>A0A368W138_9ACTN</name>
<dbReference type="SUPFAM" id="SSF47413">
    <property type="entry name" value="lambda repressor-like DNA-binding domains"/>
    <property type="match status" value="1"/>
</dbReference>
<reference evidence="4 5" key="1">
    <citation type="submission" date="2018-07" db="EMBL/GenBank/DDBJ databases">
        <title>Genomic Encyclopedia of Type Strains, Phase III (KMG-III): the genomes of soil and plant-associated and newly described type strains.</title>
        <authorList>
            <person name="Whitman W."/>
        </authorList>
    </citation>
    <scope>NUCLEOTIDE SEQUENCE [LARGE SCALE GENOMIC DNA]</scope>
    <source>
        <strain evidence="4 5">CECT 8575</strain>
    </source>
</reference>
<comment type="similarity">
    <text evidence="1">Belongs to the short-chain fatty acyl-CoA assimilation regulator (ScfR) family.</text>
</comment>
<feature type="compositionally biased region" description="Basic and acidic residues" evidence="2">
    <location>
        <begin position="352"/>
        <end position="366"/>
    </location>
</feature>
<dbReference type="InterPro" id="IPR010359">
    <property type="entry name" value="IrrE_HExxH"/>
</dbReference>
<evidence type="ECO:0000256" key="1">
    <source>
        <dbReference type="ARBA" id="ARBA00007227"/>
    </source>
</evidence>
<dbReference type="CDD" id="cd00093">
    <property type="entry name" value="HTH_XRE"/>
    <property type="match status" value="1"/>
</dbReference>
<evidence type="ECO:0000256" key="2">
    <source>
        <dbReference type="SAM" id="MobiDB-lite"/>
    </source>
</evidence>
<feature type="domain" description="HTH cro/C1-type" evidence="3">
    <location>
        <begin position="13"/>
        <end position="67"/>
    </location>
</feature>
<dbReference type="InterPro" id="IPR052345">
    <property type="entry name" value="Rad_response_metalloprotease"/>
</dbReference>
<dbReference type="EMBL" id="QPJC01000001">
    <property type="protein sequence ID" value="RCW46934.1"/>
    <property type="molecule type" value="Genomic_DNA"/>
</dbReference>
<evidence type="ECO:0000259" key="3">
    <source>
        <dbReference type="PROSITE" id="PS50943"/>
    </source>
</evidence>
<protein>
    <submittedName>
        <fullName evidence="4">Zn-dependent peptidase ImmA (M78 family)</fullName>
    </submittedName>
</protein>
<dbReference type="Pfam" id="PF06114">
    <property type="entry name" value="Peptidase_M78"/>
    <property type="match status" value="1"/>
</dbReference>
<accession>A0A368W138</accession>
<keyword evidence="5" id="KW-1185">Reference proteome</keyword>
<dbReference type="PANTHER" id="PTHR43236:SF1">
    <property type="entry name" value="BLL7220 PROTEIN"/>
    <property type="match status" value="1"/>
</dbReference>
<dbReference type="InterPro" id="IPR010982">
    <property type="entry name" value="Lambda_DNA-bd_dom_sf"/>
</dbReference>
<dbReference type="Gene3D" id="1.10.260.40">
    <property type="entry name" value="lambda repressor-like DNA-binding domains"/>
    <property type="match status" value="1"/>
</dbReference>
<organism evidence="4 5">
    <name type="scientific">Halopolyspora algeriensis</name>
    <dbReference type="NCBI Taxonomy" id="1500506"/>
    <lineage>
        <taxon>Bacteria</taxon>
        <taxon>Bacillati</taxon>
        <taxon>Actinomycetota</taxon>
        <taxon>Actinomycetes</taxon>
        <taxon>Actinomycetes incertae sedis</taxon>
        <taxon>Halopolyspora</taxon>
    </lineage>
</organism>
<dbReference type="PROSITE" id="PS50943">
    <property type="entry name" value="HTH_CROC1"/>
    <property type="match status" value="1"/>
</dbReference>
<evidence type="ECO:0000313" key="4">
    <source>
        <dbReference type="EMBL" id="RCW46934.1"/>
    </source>
</evidence>
<dbReference type="AlphaFoldDB" id="A0A368W138"/>
<dbReference type="Pfam" id="PF01381">
    <property type="entry name" value="HTH_3"/>
    <property type="match status" value="1"/>
</dbReference>
<sequence length="372" mass="41014">MTTASTVLTPSRLALARKRRRLTLTRLAEVSGISRITLSGYENSRATPGPEGLATLADALGVRPEFLVGSDLEEIPEGAVSFRAKSKLTVAQKDAARGAGRYALLLNEWIEDHFQLPTPDVPTLTNHDPEQAAEIVRARWGLGRAAIPNVVHLLEAHGVRVFTLAEDCADVDAYSLYWYGTPIVVLNTGKSGERGRFDAAHELGHLVLHGEQATPHGPSSENEANRFAAAFLMPEADVLSRGLQHATAQRILRDKQRWTVSAMALTHRLHELQLLTDWEYRSVCVHLSRRGYRRGEPDSAATGETSQLLQKVFKAVREQGSLKDIADHISLDWEELNRHVFGLVPLGLAGGRTERSTPLEDDRPKLELVTSN</sequence>
<dbReference type="SMART" id="SM00530">
    <property type="entry name" value="HTH_XRE"/>
    <property type="match status" value="1"/>
</dbReference>
<dbReference type="OrthoDB" id="9794834at2"/>
<dbReference type="PANTHER" id="PTHR43236">
    <property type="entry name" value="ANTITOXIN HIGA1"/>
    <property type="match status" value="1"/>
</dbReference>
<comment type="caution">
    <text evidence="4">The sequence shown here is derived from an EMBL/GenBank/DDBJ whole genome shotgun (WGS) entry which is preliminary data.</text>
</comment>
<gene>
    <name evidence="4" type="ORF">DFQ14_101274</name>
</gene>
<dbReference type="InterPro" id="IPR001387">
    <property type="entry name" value="Cro/C1-type_HTH"/>
</dbReference>
<feature type="region of interest" description="Disordered" evidence="2">
    <location>
        <begin position="352"/>
        <end position="372"/>
    </location>
</feature>
<dbReference type="Gene3D" id="1.10.10.2910">
    <property type="match status" value="1"/>
</dbReference>
<proteinExistence type="inferred from homology"/>
<dbReference type="GO" id="GO:0003677">
    <property type="term" value="F:DNA binding"/>
    <property type="evidence" value="ECO:0007669"/>
    <property type="project" value="InterPro"/>
</dbReference>